<evidence type="ECO:0000259" key="2">
    <source>
        <dbReference type="PROSITE" id="PS50158"/>
    </source>
</evidence>
<dbReference type="InterPro" id="IPR032567">
    <property type="entry name" value="RTL1-rel"/>
</dbReference>
<dbReference type="SUPFAM" id="SSF57756">
    <property type="entry name" value="Retrovirus zinc finger-like domains"/>
    <property type="match status" value="1"/>
</dbReference>
<dbReference type="PANTHER" id="PTHR15503:SF45">
    <property type="entry name" value="RNA-DIRECTED DNA POLYMERASE HOMOLOG"/>
    <property type="match status" value="1"/>
</dbReference>
<organism evidence="3 4">
    <name type="scientific">Tanacetum coccineum</name>
    <dbReference type="NCBI Taxonomy" id="301880"/>
    <lineage>
        <taxon>Eukaryota</taxon>
        <taxon>Viridiplantae</taxon>
        <taxon>Streptophyta</taxon>
        <taxon>Embryophyta</taxon>
        <taxon>Tracheophyta</taxon>
        <taxon>Spermatophyta</taxon>
        <taxon>Magnoliopsida</taxon>
        <taxon>eudicotyledons</taxon>
        <taxon>Gunneridae</taxon>
        <taxon>Pentapetalae</taxon>
        <taxon>asterids</taxon>
        <taxon>campanulids</taxon>
        <taxon>Asterales</taxon>
        <taxon>Asteraceae</taxon>
        <taxon>Asteroideae</taxon>
        <taxon>Anthemideae</taxon>
        <taxon>Anthemidinae</taxon>
        <taxon>Tanacetum</taxon>
    </lineage>
</organism>
<keyword evidence="3" id="KW-0695">RNA-directed DNA polymerase</keyword>
<feature type="domain" description="CCHC-type" evidence="2">
    <location>
        <begin position="238"/>
        <end position="251"/>
    </location>
</feature>
<keyword evidence="4" id="KW-1185">Reference proteome</keyword>
<name>A0ABQ5BYB3_9ASTR</name>
<evidence type="ECO:0000313" key="4">
    <source>
        <dbReference type="Proteomes" id="UP001151760"/>
    </source>
</evidence>
<sequence length="485" mass="56312">MAELQSRDQDAATRLWSIERLLGYLSIIVAYFRFHDEASGSRTVYTARGYTYKEFLNCQPRNFKGTEGVVGLARWFENMESVFDISNYAINCQMEYELWNLTIKSNDVVGYTQRIQELALLCSRMISDEENKVERYIWGLLDSIQGNVILAEPTMLHDAIRLANSLIDQKVRVFAARQAENKRRLESNLRDYRVQQPPPKRHNVARAYTDGHGEKMESPIAATNQRTLMENQKTIITCFECGKQGHYQSECLKLKNKTVEIKLVMEKVREECMLWEKENPTKTLISLRTHFSSIIVMLLSYLILLSKYHVVIVCDENIVRIPYGDEILIVQGDRSDGRSESRLNIISCTKTNKYLKKGCHVFLVHITEKNMEKKSEEKRLKDVPIVWDFSEVFLEDLPGLPPTQQMEFQIDLVPVLHSEATKEENVKEENLCGIDKDFEARPDGTRYIKDKSWLPCFGGLRDLIMNESHKSKYSIHHGSDKMYHD</sequence>
<dbReference type="EMBL" id="BQNB010013677">
    <property type="protein sequence ID" value="GJT18916.1"/>
    <property type="molecule type" value="Genomic_DNA"/>
</dbReference>
<dbReference type="InterPro" id="IPR001878">
    <property type="entry name" value="Znf_CCHC"/>
</dbReference>
<evidence type="ECO:0000256" key="1">
    <source>
        <dbReference type="PROSITE-ProRule" id="PRU00047"/>
    </source>
</evidence>
<reference evidence="3" key="2">
    <citation type="submission" date="2022-01" db="EMBL/GenBank/DDBJ databases">
        <authorList>
            <person name="Yamashiro T."/>
            <person name="Shiraishi A."/>
            <person name="Satake H."/>
            <person name="Nakayama K."/>
        </authorList>
    </citation>
    <scope>NUCLEOTIDE SEQUENCE</scope>
</reference>
<comment type="caution">
    <text evidence="3">The sequence shown here is derived from an EMBL/GenBank/DDBJ whole genome shotgun (WGS) entry which is preliminary data.</text>
</comment>
<dbReference type="Proteomes" id="UP001151760">
    <property type="component" value="Unassembled WGS sequence"/>
</dbReference>
<keyword evidence="3" id="KW-0808">Transferase</keyword>
<dbReference type="GO" id="GO:0003964">
    <property type="term" value="F:RNA-directed DNA polymerase activity"/>
    <property type="evidence" value="ECO:0007669"/>
    <property type="project" value="UniProtKB-KW"/>
</dbReference>
<dbReference type="PANTHER" id="PTHR15503">
    <property type="entry name" value="LDOC1 RELATED"/>
    <property type="match status" value="1"/>
</dbReference>
<protein>
    <submittedName>
        <fullName evidence="3">Reverse transcriptase domain-containing protein</fullName>
    </submittedName>
</protein>
<evidence type="ECO:0000313" key="3">
    <source>
        <dbReference type="EMBL" id="GJT18916.1"/>
    </source>
</evidence>
<dbReference type="SMART" id="SM00343">
    <property type="entry name" value="ZnF_C2HC"/>
    <property type="match status" value="1"/>
</dbReference>
<dbReference type="PROSITE" id="PS50158">
    <property type="entry name" value="ZF_CCHC"/>
    <property type="match status" value="1"/>
</dbReference>
<reference evidence="3" key="1">
    <citation type="journal article" date="2022" name="Int. J. Mol. Sci.">
        <title>Draft Genome of Tanacetum Coccineum: Genomic Comparison of Closely Related Tanacetum-Family Plants.</title>
        <authorList>
            <person name="Yamashiro T."/>
            <person name="Shiraishi A."/>
            <person name="Nakayama K."/>
            <person name="Satake H."/>
        </authorList>
    </citation>
    <scope>NUCLEOTIDE SEQUENCE</scope>
</reference>
<keyword evidence="1" id="KW-0479">Metal-binding</keyword>
<keyword evidence="3" id="KW-0548">Nucleotidyltransferase</keyword>
<dbReference type="InterPro" id="IPR036875">
    <property type="entry name" value="Znf_CCHC_sf"/>
</dbReference>
<proteinExistence type="predicted"/>
<keyword evidence="1" id="KW-0862">Zinc</keyword>
<gene>
    <name evidence="3" type="ORF">Tco_0877622</name>
</gene>
<keyword evidence="1" id="KW-0863">Zinc-finger</keyword>
<dbReference type="Gene3D" id="4.10.60.10">
    <property type="entry name" value="Zinc finger, CCHC-type"/>
    <property type="match status" value="1"/>
</dbReference>
<accession>A0ABQ5BYB3</accession>